<protein>
    <submittedName>
        <fullName evidence="1">Transcriptional regulator</fullName>
    </submittedName>
</protein>
<accession>A0A241XRY9</accession>
<reference evidence="1 2" key="1">
    <citation type="submission" date="2017-05" db="EMBL/GenBank/DDBJ databases">
        <authorList>
            <person name="Song R."/>
            <person name="Chenine A.L."/>
            <person name="Ruprecht R.M."/>
        </authorList>
    </citation>
    <scope>NUCLEOTIDE SEQUENCE [LARGE SCALE GENOMIC DNA]</scope>
    <source>
        <strain evidence="1 2">S567_C10_BS</strain>
    </source>
</reference>
<evidence type="ECO:0000313" key="2">
    <source>
        <dbReference type="Proteomes" id="UP000194857"/>
    </source>
</evidence>
<dbReference type="AlphaFoldDB" id="A0A241XRY9"/>
<evidence type="ECO:0000313" key="1">
    <source>
        <dbReference type="EMBL" id="OTI63184.1"/>
    </source>
</evidence>
<dbReference type="GO" id="GO:0003677">
    <property type="term" value="F:DNA binding"/>
    <property type="evidence" value="ECO:0007669"/>
    <property type="project" value="InterPro"/>
</dbReference>
<sequence>MKGQKKVVPGKSQVIDAESYIKHLVALGKRLKKARKAGSLRFAEIGDVTGYMKREIKDFEAGQIDLQRDFVCGMMLLGVSPAWLLAGVKPKLIPGHPTMMDKERDKAYIRIGRSVDKYFASIEKKGLAGNVKPYVKWPEGCEASIRAYLA</sequence>
<name>A0A241XRY9_PSEAI</name>
<dbReference type="InterPro" id="IPR010982">
    <property type="entry name" value="Lambda_DNA-bd_dom_sf"/>
</dbReference>
<dbReference type="RefSeq" id="WP_065327507.1">
    <property type="nucleotide sequence ID" value="NZ_NFFZ01000004.1"/>
</dbReference>
<dbReference type="EMBL" id="NFFZ01000004">
    <property type="protein sequence ID" value="OTI63184.1"/>
    <property type="molecule type" value="Genomic_DNA"/>
</dbReference>
<dbReference type="Proteomes" id="UP000194857">
    <property type="component" value="Unassembled WGS sequence"/>
</dbReference>
<comment type="caution">
    <text evidence="1">The sequence shown here is derived from an EMBL/GenBank/DDBJ whole genome shotgun (WGS) entry which is preliminary data.</text>
</comment>
<proteinExistence type="predicted"/>
<organism evidence="1 2">
    <name type="scientific">Pseudomonas aeruginosa</name>
    <dbReference type="NCBI Taxonomy" id="287"/>
    <lineage>
        <taxon>Bacteria</taxon>
        <taxon>Pseudomonadati</taxon>
        <taxon>Pseudomonadota</taxon>
        <taxon>Gammaproteobacteria</taxon>
        <taxon>Pseudomonadales</taxon>
        <taxon>Pseudomonadaceae</taxon>
        <taxon>Pseudomonas</taxon>
    </lineage>
</organism>
<gene>
    <name evidence="1" type="ORF">CAZ10_10135</name>
</gene>
<dbReference type="Gene3D" id="1.10.260.40">
    <property type="entry name" value="lambda repressor-like DNA-binding domains"/>
    <property type="match status" value="1"/>
</dbReference>